<keyword evidence="4" id="KW-0547">Nucleotide-binding</keyword>
<proteinExistence type="inferred from homology"/>
<dbReference type="Gene3D" id="1.20.1560.10">
    <property type="entry name" value="ABC transporter type 1, transmembrane domain"/>
    <property type="match status" value="1"/>
</dbReference>
<comment type="similarity">
    <text evidence="2">Belongs to the ABC transporter superfamily.</text>
</comment>
<feature type="domain" description="ABC transmembrane type-1" evidence="11">
    <location>
        <begin position="76"/>
        <end position="350"/>
    </location>
</feature>
<evidence type="ECO:0000256" key="8">
    <source>
        <dbReference type="SAM" id="MobiDB-lite"/>
    </source>
</evidence>
<keyword evidence="13" id="KW-1185">Reference proteome</keyword>
<dbReference type="PROSITE" id="PS00211">
    <property type="entry name" value="ABC_TRANSPORTER_1"/>
    <property type="match status" value="1"/>
</dbReference>
<feature type="transmembrane region" description="Helical" evidence="9">
    <location>
        <begin position="178"/>
        <end position="201"/>
    </location>
</feature>
<reference evidence="12 13" key="1">
    <citation type="submission" date="2016-10" db="EMBL/GenBank/DDBJ databases">
        <authorList>
            <person name="Varghese N."/>
            <person name="Submissions S."/>
        </authorList>
    </citation>
    <scope>NUCLEOTIDE SEQUENCE [LARGE SCALE GENOMIC DNA]</scope>
    <source>
        <strain evidence="12 13">DSM 16392</strain>
    </source>
</reference>
<feature type="transmembrane region" description="Helical" evidence="9">
    <location>
        <begin position="107"/>
        <end position="127"/>
    </location>
</feature>
<evidence type="ECO:0000256" key="4">
    <source>
        <dbReference type="ARBA" id="ARBA00022741"/>
    </source>
</evidence>
<evidence type="ECO:0000256" key="7">
    <source>
        <dbReference type="ARBA" id="ARBA00023136"/>
    </source>
</evidence>
<keyword evidence="3 9" id="KW-0812">Transmembrane</keyword>
<feature type="domain" description="ABC transporter" evidence="10">
    <location>
        <begin position="381"/>
        <end position="617"/>
    </location>
</feature>
<dbReference type="Proteomes" id="UP000199598">
    <property type="component" value="Unassembled WGS sequence"/>
</dbReference>
<evidence type="ECO:0000256" key="3">
    <source>
        <dbReference type="ARBA" id="ARBA00022692"/>
    </source>
</evidence>
<keyword evidence="7 9" id="KW-0472">Membrane</keyword>
<dbReference type="EMBL" id="FOSK01000003">
    <property type="protein sequence ID" value="SFK26005.1"/>
    <property type="molecule type" value="Genomic_DNA"/>
</dbReference>
<feature type="region of interest" description="Disordered" evidence="8">
    <location>
        <begin position="1"/>
        <end position="28"/>
    </location>
</feature>
<dbReference type="PROSITE" id="PS50929">
    <property type="entry name" value="ABC_TM1F"/>
    <property type="match status" value="1"/>
</dbReference>
<dbReference type="Pfam" id="PF00005">
    <property type="entry name" value="ABC_tran"/>
    <property type="match status" value="1"/>
</dbReference>
<name>A0A1I3Y2H2_9HYPH</name>
<evidence type="ECO:0000256" key="6">
    <source>
        <dbReference type="ARBA" id="ARBA00022989"/>
    </source>
</evidence>
<dbReference type="InterPro" id="IPR017871">
    <property type="entry name" value="ABC_transporter-like_CS"/>
</dbReference>
<dbReference type="PANTHER" id="PTHR24221:SF248">
    <property type="entry name" value="ABC TRANSPORTER TRANSMEMBRANE REGION"/>
    <property type="match status" value="1"/>
</dbReference>
<dbReference type="InterPro" id="IPR036640">
    <property type="entry name" value="ABC1_TM_sf"/>
</dbReference>
<accession>A0A1I3Y2H2</accession>
<dbReference type="Pfam" id="PF00664">
    <property type="entry name" value="ABC_membrane"/>
    <property type="match status" value="1"/>
</dbReference>
<evidence type="ECO:0000313" key="13">
    <source>
        <dbReference type="Proteomes" id="UP000199598"/>
    </source>
</evidence>
<dbReference type="Gene3D" id="3.40.50.300">
    <property type="entry name" value="P-loop containing nucleotide triphosphate hydrolases"/>
    <property type="match status" value="1"/>
</dbReference>
<keyword evidence="5 12" id="KW-0067">ATP-binding</keyword>
<evidence type="ECO:0000256" key="9">
    <source>
        <dbReference type="SAM" id="Phobius"/>
    </source>
</evidence>
<sequence length="633" mass="68807">MFKARATKNNSRQRGGQASKTLQVDGVQQEPVHGEKLASQKGNFASRKNGGPYEDIDFRKLMQNGLARAKVNLLYVGFFSFCASLLILSVPIYLFQISDRVLTSRSVDTLVMLTAIVIGLVLAHVLLDMFRRFMLMRVAVDVETRLGGPVLSAAARASHNGSSQEFQALSDLQQLRSFLTGSVLLTIMDAPVAPIYLFVVYLVHPHLGMIVTTTILLLLVLARINQKLTAVPFGKANAFSSRANLQAEAMARNAQVMNAMGMIPEGVIIWGKETAESLKAQIMGQDRNVLISAISKFIRLSTQITMLGWGAWLALSNEITGGMIIAASIIGGRALAPVEGIIDGWKSYVGAKSAYGRIQKLLHTSPLNVHRLRLPNPAGRLSVERLLFVPPPNKRVILNGISFQLSPGESLAVVGASGSGKSTLGKMLVGSLIPTAGNVRLDMMDLRNWDSRQLGENIGYLPQDVQLFPGTIKENIARMNREAKDEDVFKAAQMSDIHEMVSQFSQGYETQVAMDGAPLSGGQRQRIGLARAFYNNPRLLVLDEPNSNLDTIGEQALAQALERAKQDGMTVIAITQRPALLRCVDKIMMLKDGTVAAFGSRDEVMPLITGKRPGISQHQNAPGHNLPAAQPAE</sequence>
<dbReference type="SUPFAM" id="SSF90123">
    <property type="entry name" value="ABC transporter transmembrane region"/>
    <property type="match status" value="1"/>
</dbReference>
<keyword evidence="6 9" id="KW-1133">Transmembrane helix</keyword>
<dbReference type="PANTHER" id="PTHR24221">
    <property type="entry name" value="ATP-BINDING CASSETTE SUB-FAMILY B"/>
    <property type="match status" value="1"/>
</dbReference>
<protein>
    <submittedName>
        <fullName evidence="12">ATP-binding cassette, subfamily C</fullName>
    </submittedName>
</protein>
<gene>
    <name evidence="12" type="ORF">SAMN04488518_103316</name>
</gene>
<dbReference type="InterPro" id="IPR003439">
    <property type="entry name" value="ABC_transporter-like_ATP-bd"/>
</dbReference>
<comment type="subcellular location">
    <subcellularLocation>
        <location evidence="1">Cell membrane</location>
        <topology evidence="1">Multi-pass membrane protein</topology>
    </subcellularLocation>
</comment>
<evidence type="ECO:0000256" key="2">
    <source>
        <dbReference type="ARBA" id="ARBA00005417"/>
    </source>
</evidence>
<dbReference type="SUPFAM" id="SSF52540">
    <property type="entry name" value="P-loop containing nucleoside triphosphate hydrolases"/>
    <property type="match status" value="1"/>
</dbReference>
<dbReference type="PROSITE" id="PS50893">
    <property type="entry name" value="ABC_TRANSPORTER_2"/>
    <property type="match status" value="1"/>
</dbReference>
<evidence type="ECO:0000256" key="1">
    <source>
        <dbReference type="ARBA" id="ARBA00004651"/>
    </source>
</evidence>
<dbReference type="SMART" id="SM00382">
    <property type="entry name" value="AAA"/>
    <property type="match status" value="1"/>
</dbReference>
<dbReference type="GO" id="GO:0005524">
    <property type="term" value="F:ATP binding"/>
    <property type="evidence" value="ECO:0007669"/>
    <property type="project" value="UniProtKB-KW"/>
</dbReference>
<dbReference type="InterPro" id="IPR003593">
    <property type="entry name" value="AAA+_ATPase"/>
</dbReference>
<dbReference type="CDD" id="cd03246">
    <property type="entry name" value="ABCC_Protease_Secretion"/>
    <property type="match status" value="1"/>
</dbReference>
<evidence type="ECO:0000313" key="12">
    <source>
        <dbReference type="EMBL" id="SFK26005.1"/>
    </source>
</evidence>
<evidence type="ECO:0000259" key="11">
    <source>
        <dbReference type="PROSITE" id="PS50929"/>
    </source>
</evidence>
<evidence type="ECO:0000256" key="5">
    <source>
        <dbReference type="ARBA" id="ARBA00022840"/>
    </source>
</evidence>
<dbReference type="InterPro" id="IPR010128">
    <property type="entry name" value="ATPase_T1SS_PrtD-like"/>
</dbReference>
<dbReference type="InterPro" id="IPR027417">
    <property type="entry name" value="P-loop_NTPase"/>
</dbReference>
<feature type="compositionally biased region" description="Polar residues" evidence="8">
    <location>
        <begin position="7"/>
        <end position="22"/>
    </location>
</feature>
<feature type="transmembrane region" description="Helical" evidence="9">
    <location>
        <begin position="207"/>
        <end position="225"/>
    </location>
</feature>
<feature type="region of interest" description="Disordered" evidence="8">
    <location>
        <begin position="611"/>
        <end position="633"/>
    </location>
</feature>
<comment type="caution">
    <text evidence="12">The sequence shown here is derived from an EMBL/GenBank/DDBJ whole genome shotgun (WGS) entry which is preliminary data.</text>
</comment>
<dbReference type="InterPro" id="IPR039421">
    <property type="entry name" value="Type_1_exporter"/>
</dbReference>
<evidence type="ECO:0000259" key="10">
    <source>
        <dbReference type="PROSITE" id="PS50893"/>
    </source>
</evidence>
<dbReference type="InterPro" id="IPR011527">
    <property type="entry name" value="ABC1_TM_dom"/>
</dbReference>
<organism evidence="12 13">
    <name type="scientific">Pseudovibrio ascidiaceicola</name>
    <dbReference type="NCBI Taxonomy" id="285279"/>
    <lineage>
        <taxon>Bacteria</taxon>
        <taxon>Pseudomonadati</taxon>
        <taxon>Pseudomonadota</taxon>
        <taxon>Alphaproteobacteria</taxon>
        <taxon>Hyphomicrobiales</taxon>
        <taxon>Stappiaceae</taxon>
        <taxon>Pseudovibrio</taxon>
    </lineage>
</organism>
<feature type="transmembrane region" description="Helical" evidence="9">
    <location>
        <begin position="73"/>
        <end position="95"/>
    </location>
</feature>
<dbReference type="NCBIfam" id="TIGR01842">
    <property type="entry name" value="type_I_sec_PrtD"/>
    <property type="match status" value="1"/>
</dbReference>